<feature type="transmembrane region" description="Helical" evidence="1">
    <location>
        <begin position="35"/>
        <end position="54"/>
    </location>
</feature>
<protein>
    <recommendedName>
        <fullName evidence="4">Transmembrane protein</fullName>
    </recommendedName>
</protein>
<keyword evidence="1" id="KW-1133">Transmembrane helix</keyword>
<keyword evidence="1" id="KW-0472">Membrane</keyword>
<feature type="transmembrane region" description="Helical" evidence="1">
    <location>
        <begin position="66"/>
        <end position="86"/>
    </location>
</feature>
<proteinExistence type="predicted"/>
<dbReference type="AlphaFoldDB" id="A0A7S7SNQ6"/>
<dbReference type="EMBL" id="CP063849">
    <property type="protein sequence ID" value="QOY91163.1"/>
    <property type="molecule type" value="Genomic_DNA"/>
</dbReference>
<evidence type="ECO:0008006" key="4">
    <source>
        <dbReference type="Google" id="ProtNLM"/>
    </source>
</evidence>
<sequence>MRTLLIIGGGFLLLAICLLVARVVGGSSGLAKGVWVYVPLWLACAAANMWMGVAKAGYSVREELPIFLLIFAIPAAAALLVVYRVGPSR</sequence>
<organism evidence="2 3">
    <name type="scientific">Paludibaculum fermentans</name>
    <dbReference type="NCBI Taxonomy" id="1473598"/>
    <lineage>
        <taxon>Bacteria</taxon>
        <taxon>Pseudomonadati</taxon>
        <taxon>Acidobacteriota</taxon>
        <taxon>Terriglobia</taxon>
        <taxon>Bryobacterales</taxon>
        <taxon>Bryobacteraceae</taxon>
        <taxon>Paludibaculum</taxon>
    </lineage>
</organism>
<gene>
    <name evidence="2" type="ORF">IRI77_14805</name>
</gene>
<evidence type="ECO:0000313" key="3">
    <source>
        <dbReference type="Proteomes" id="UP000593892"/>
    </source>
</evidence>
<evidence type="ECO:0000313" key="2">
    <source>
        <dbReference type="EMBL" id="QOY91163.1"/>
    </source>
</evidence>
<dbReference type="RefSeq" id="WP_194452817.1">
    <property type="nucleotide sequence ID" value="NZ_CP063849.1"/>
</dbReference>
<keyword evidence="1" id="KW-0812">Transmembrane</keyword>
<reference evidence="2 3" key="1">
    <citation type="submission" date="2020-10" db="EMBL/GenBank/DDBJ databases">
        <title>Complete genome sequence of Paludibaculum fermentans P105T, a facultatively anaerobic acidobacterium capable of dissimilatory Fe(III) reduction.</title>
        <authorList>
            <person name="Dedysh S.N."/>
            <person name="Beletsky A.V."/>
            <person name="Kulichevskaya I.S."/>
            <person name="Mardanov A.V."/>
            <person name="Ravin N.V."/>
        </authorList>
    </citation>
    <scope>NUCLEOTIDE SEQUENCE [LARGE SCALE GENOMIC DNA]</scope>
    <source>
        <strain evidence="2 3">P105</strain>
    </source>
</reference>
<dbReference type="KEGG" id="pfer:IRI77_14805"/>
<keyword evidence="3" id="KW-1185">Reference proteome</keyword>
<name>A0A7S7SNQ6_PALFE</name>
<accession>A0A7S7SNQ6</accession>
<evidence type="ECO:0000256" key="1">
    <source>
        <dbReference type="SAM" id="Phobius"/>
    </source>
</evidence>
<dbReference type="Proteomes" id="UP000593892">
    <property type="component" value="Chromosome"/>
</dbReference>